<keyword evidence="3" id="KW-0285">Flavoprotein</keyword>
<feature type="domain" description="NADPH-dependent FMN reductase-like" evidence="6">
    <location>
        <begin position="3"/>
        <end position="116"/>
    </location>
</feature>
<comment type="cofactor">
    <cofactor evidence="1">
        <name>FMN</name>
        <dbReference type="ChEBI" id="CHEBI:58210"/>
    </cofactor>
</comment>
<dbReference type="GO" id="GO:0016491">
    <property type="term" value="F:oxidoreductase activity"/>
    <property type="evidence" value="ECO:0007669"/>
    <property type="project" value="UniProtKB-KW"/>
</dbReference>
<dbReference type="PANTHER" id="PTHR43278:SF4">
    <property type="entry name" value="NAD(P)H-DEPENDENT FMN-CONTAINING OXIDOREDUCTASE YWQN-RELATED"/>
    <property type="match status" value="1"/>
</dbReference>
<evidence type="ECO:0000313" key="8">
    <source>
        <dbReference type="Proteomes" id="UP001303587"/>
    </source>
</evidence>
<evidence type="ECO:0000256" key="2">
    <source>
        <dbReference type="ARBA" id="ARBA00001966"/>
    </source>
</evidence>
<dbReference type="PANTHER" id="PTHR43278">
    <property type="entry name" value="NAD(P)H-DEPENDENT FMN-CONTAINING OXIDOREDUCTASE YWQN-RELATED"/>
    <property type="match status" value="1"/>
</dbReference>
<evidence type="ECO:0000313" key="7">
    <source>
        <dbReference type="EMBL" id="WNY25140.1"/>
    </source>
</evidence>
<reference evidence="7 8" key="1">
    <citation type="submission" date="2023-07" db="EMBL/GenBank/DDBJ databases">
        <title>Closed genoem sequence of Methanosarcinaceae archaeon Ac7.</title>
        <authorList>
            <person name="Poehlein A."/>
            <person name="Protasov E."/>
            <person name="Platt K."/>
            <person name="Reeh H."/>
            <person name="Daniel R."/>
            <person name="Brune A."/>
        </authorList>
    </citation>
    <scope>NUCLEOTIDE SEQUENCE [LARGE SCALE GENOMIC DNA]</scope>
    <source>
        <strain evidence="7 8">Ac7</strain>
    </source>
</reference>
<dbReference type="InterPro" id="IPR029039">
    <property type="entry name" value="Flavoprotein-like_sf"/>
</dbReference>
<proteinExistence type="inferred from homology"/>
<name>A0AA96V432_9EURY</name>
<dbReference type="Proteomes" id="UP001303587">
    <property type="component" value="Chromosome"/>
</dbReference>
<dbReference type="Gene3D" id="3.40.50.360">
    <property type="match status" value="1"/>
</dbReference>
<organism evidence="7 8">
    <name type="scientific">Methanolapillus millepedarum</name>
    <dbReference type="NCBI Taxonomy" id="3028296"/>
    <lineage>
        <taxon>Archaea</taxon>
        <taxon>Methanobacteriati</taxon>
        <taxon>Methanobacteriota</taxon>
        <taxon>Stenosarchaea group</taxon>
        <taxon>Methanomicrobia</taxon>
        <taxon>Methanosarcinales</taxon>
        <taxon>Methanosarcinaceae</taxon>
        <taxon>Methanolapillus</taxon>
    </lineage>
</organism>
<evidence type="ECO:0000256" key="3">
    <source>
        <dbReference type="ARBA" id="ARBA00022630"/>
    </source>
</evidence>
<evidence type="ECO:0000256" key="1">
    <source>
        <dbReference type="ARBA" id="ARBA00001917"/>
    </source>
</evidence>
<protein>
    <submittedName>
        <fullName evidence="7">NAD(P)H-dependent FMN-containing oxidoreductase YwqN</fullName>
        <ecNumber evidence="7">1.-.-.-</ecNumber>
    </submittedName>
</protein>
<evidence type="ECO:0000256" key="5">
    <source>
        <dbReference type="ARBA" id="ARBA00038292"/>
    </source>
</evidence>
<keyword evidence="4" id="KW-0288">FMN</keyword>
<accession>A0AA96V432</accession>
<dbReference type="EC" id="1.-.-.-" evidence="7"/>
<keyword evidence="7" id="KW-0560">Oxidoreductase</keyword>
<dbReference type="AlphaFoldDB" id="A0AA96V432"/>
<evidence type="ECO:0000256" key="4">
    <source>
        <dbReference type="ARBA" id="ARBA00022643"/>
    </source>
</evidence>
<dbReference type="RefSeq" id="WP_338103460.1">
    <property type="nucleotide sequence ID" value="NZ_CP131060.1"/>
</dbReference>
<evidence type="ECO:0000259" key="6">
    <source>
        <dbReference type="Pfam" id="PF03358"/>
    </source>
</evidence>
<dbReference type="InterPro" id="IPR005025">
    <property type="entry name" value="FMN_Rdtase-like_dom"/>
</dbReference>
<dbReference type="Pfam" id="PF03358">
    <property type="entry name" value="FMN_red"/>
    <property type="match status" value="1"/>
</dbReference>
<dbReference type="SUPFAM" id="SSF52218">
    <property type="entry name" value="Flavoproteins"/>
    <property type="match status" value="1"/>
</dbReference>
<dbReference type="GeneID" id="89229797"/>
<sequence length="188" mass="21094">MTGFCGSPRRKGNTDILMQTVLDEASEKGFDTEMVYLSDAHVGFCKACDACHLPNGKCIIDDDMESLVQNMKESDVWVFGTPVYWWGPTAQMKVFVDRWYGFYSDNLFKNKKAILVVPMEDTDEKTASHVVGMFQDSFDYVGVELSDVIVADGVRNRGDVKERPELIQKAKDSVSKVVVSKKAKTAKK</sequence>
<dbReference type="EMBL" id="CP131060">
    <property type="protein sequence ID" value="WNY25140.1"/>
    <property type="molecule type" value="Genomic_DNA"/>
</dbReference>
<gene>
    <name evidence="7" type="primary">ywqN</name>
    <name evidence="7" type="ORF">MsAc7_06820</name>
</gene>
<keyword evidence="8" id="KW-1185">Reference proteome</keyword>
<comment type="similarity">
    <text evidence="5">Belongs to the SsuE family. Isf subfamily.</text>
</comment>
<dbReference type="InterPro" id="IPR051796">
    <property type="entry name" value="ISF_SsuE-like"/>
</dbReference>
<comment type="cofactor">
    <cofactor evidence="2">
        <name>[4Fe-4S] cluster</name>
        <dbReference type="ChEBI" id="CHEBI:49883"/>
    </cofactor>
</comment>